<gene>
    <name evidence="1" type="ORF">CLV70_14117</name>
</gene>
<keyword evidence="2" id="KW-1185">Reference proteome</keyword>
<organism evidence="1 2">
    <name type="scientific">Pseudosporangium ferrugineum</name>
    <dbReference type="NCBI Taxonomy" id="439699"/>
    <lineage>
        <taxon>Bacteria</taxon>
        <taxon>Bacillati</taxon>
        <taxon>Actinomycetota</taxon>
        <taxon>Actinomycetes</taxon>
        <taxon>Micromonosporales</taxon>
        <taxon>Micromonosporaceae</taxon>
        <taxon>Pseudosporangium</taxon>
    </lineage>
</organism>
<evidence type="ECO:0000313" key="2">
    <source>
        <dbReference type="Proteomes" id="UP000239209"/>
    </source>
</evidence>
<evidence type="ECO:0008006" key="3">
    <source>
        <dbReference type="Google" id="ProtNLM"/>
    </source>
</evidence>
<dbReference type="EMBL" id="PVZG01000041">
    <property type="protein sequence ID" value="PRY18938.1"/>
    <property type="molecule type" value="Genomic_DNA"/>
</dbReference>
<comment type="caution">
    <text evidence="1">The sequence shown here is derived from an EMBL/GenBank/DDBJ whole genome shotgun (WGS) entry which is preliminary data.</text>
</comment>
<proteinExistence type="predicted"/>
<sequence>MREQNAEPAIDVVRAFLGFKVADAEDLDEIRADLRQTAQVSTRKLRRELAAFEAVLADPPPGELARMVAGEGNWVLDDPSDAAAVAFLGQLAQILRETLDETN</sequence>
<dbReference type="AlphaFoldDB" id="A0A2T0RCP7"/>
<accession>A0A2T0RCP7</accession>
<evidence type="ECO:0000313" key="1">
    <source>
        <dbReference type="EMBL" id="PRY18938.1"/>
    </source>
</evidence>
<reference evidence="1 2" key="1">
    <citation type="submission" date="2018-03" db="EMBL/GenBank/DDBJ databases">
        <title>Genomic Encyclopedia of Archaeal and Bacterial Type Strains, Phase II (KMG-II): from individual species to whole genera.</title>
        <authorList>
            <person name="Goeker M."/>
        </authorList>
    </citation>
    <scope>NUCLEOTIDE SEQUENCE [LARGE SCALE GENOMIC DNA]</scope>
    <source>
        <strain evidence="1 2">DSM 45348</strain>
    </source>
</reference>
<dbReference type="OrthoDB" id="3298125at2"/>
<dbReference type="Proteomes" id="UP000239209">
    <property type="component" value="Unassembled WGS sequence"/>
</dbReference>
<name>A0A2T0RCP7_9ACTN</name>
<protein>
    <recommendedName>
        <fullName evidence="3">CdiI immunity protein domain-containing protein</fullName>
    </recommendedName>
</protein>